<evidence type="ECO:0000313" key="7">
    <source>
        <dbReference type="EMBL" id="OAG42247.1"/>
    </source>
</evidence>
<dbReference type="OrthoDB" id="16820at2759"/>
<evidence type="ECO:0000313" key="8">
    <source>
        <dbReference type="Proteomes" id="UP000077002"/>
    </source>
</evidence>
<proteinExistence type="inferred from homology"/>
<dbReference type="PANTHER" id="PTHR13789">
    <property type="entry name" value="MONOOXYGENASE"/>
    <property type="match status" value="1"/>
</dbReference>
<feature type="region of interest" description="Disordered" evidence="5">
    <location>
        <begin position="1"/>
        <end position="21"/>
    </location>
</feature>
<keyword evidence="4" id="KW-0503">Monooxygenase</keyword>
<gene>
    <name evidence="7" type="ORF">AYO21_03415</name>
</gene>
<evidence type="ECO:0000256" key="1">
    <source>
        <dbReference type="ARBA" id="ARBA00007992"/>
    </source>
</evidence>
<dbReference type="GO" id="GO:0004497">
    <property type="term" value="F:monooxygenase activity"/>
    <property type="evidence" value="ECO:0007669"/>
    <property type="project" value="UniProtKB-KW"/>
</dbReference>
<evidence type="ECO:0000256" key="5">
    <source>
        <dbReference type="SAM" id="MobiDB-lite"/>
    </source>
</evidence>
<organism evidence="7 8">
    <name type="scientific">Fonsecaea monophora</name>
    <dbReference type="NCBI Taxonomy" id="254056"/>
    <lineage>
        <taxon>Eukaryota</taxon>
        <taxon>Fungi</taxon>
        <taxon>Dikarya</taxon>
        <taxon>Ascomycota</taxon>
        <taxon>Pezizomycotina</taxon>
        <taxon>Eurotiomycetes</taxon>
        <taxon>Chaetothyriomycetidae</taxon>
        <taxon>Chaetothyriales</taxon>
        <taxon>Herpotrichiellaceae</taxon>
        <taxon>Fonsecaea</taxon>
    </lineage>
</organism>
<name>A0A177FDC8_9EURO</name>
<dbReference type="InterPro" id="IPR036188">
    <property type="entry name" value="FAD/NAD-bd_sf"/>
</dbReference>
<dbReference type="InterPro" id="IPR003953">
    <property type="entry name" value="FAD-dep_OxRdtase_2_FAD-bd"/>
</dbReference>
<dbReference type="EMBL" id="LVKK01000017">
    <property type="protein sequence ID" value="OAG42247.1"/>
    <property type="molecule type" value="Genomic_DNA"/>
</dbReference>
<dbReference type="Gene3D" id="3.50.50.60">
    <property type="entry name" value="FAD/NAD(P)-binding domain"/>
    <property type="match status" value="2"/>
</dbReference>
<dbReference type="AlphaFoldDB" id="A0A177FDC8"/>
<dbReference type="RefSeq" id="XP_022514199.1">
    <property type="nucleotide sequence ID" value="XM_022653389.1"/>
</dbReference>
<dbReference type="GeneID" id="34598586"/>
<reference evidence="7 8" key="1">
    <citation type="submission" date="2016-03" db="EMBL/GenBank/DDBJ databases">
        <title>Draft genome sequence of the Fonsecaea monophora CBS 269.37.</title>
        <authorList>
            <person name="Bombassaro A."/>
            <person name="Vinicius W.A."/>
            <person name="De Hoog S."/>
            <person name="Sun J."/>
            <person name="Souza E.M."/>
            <person name="Raittz R.T."/>
            <person name="Costa F."/>
            <person name="Leao A.C."/>
            <person name="Tadra-Sfeir M.Z."/>
            <person name="Baura V."/>
            <person name="Balsanelli E."/>
            <person name="Pedrosa F.O."/>
            <person name="Moreno L.F."/>
            <person name="Steffens M.B."/>
            <person name="Xi L."/>
            <person name="Bocca A.L."/>
            <person name="Felipe M.S."/>
            <person name="Teixeira M."/>
            <person name="Telles Filho F.Q."/>
            <person name="Azevedo C.M."/>
            <person name="Gomes R."/>
            <person name="Vicente V.A."/>
        </authorList>
    </citation>
    <scope>NUCLEOTIDE SEQUENCE [LARGE SCALE GENOMIC DNA]</scope>
    <source>
        <strain evidence="7 8">CBS 269.37</strain>
    </source>
</reference>
<dbReference type="SUPFAM" id="SSF51905">
    <property type="entry name" value="FAD/NAD(P)-binding domain"/>
    <property type="match status" value="1"/>
</dbReference>
<protein>
    <submittedName>
        <fullName evidence="7">RNA-binding protein 39</fullName>
    </submittedName>
</protein>
<comment type="similarity">
    <text evidence="1">Belongs to the paxM FAD-dependent monooxygenase family.</text>
</comment>
<dbReference type="PANTHER" id="PTHR13789:SF309">
    <property type="entry name" value="PUTATIVE (AFU_ORTHOLOGUE AFUA_6G14510)-RELATED"/>
    <property type="match status" value="1"/>
</dbReference>
<sequence length="323" mass="35054">MSYFTNSSKGTGGSSKALSGSDFEPNTFSRLNVVVVGGGIAGLPATLGPRKQGHLVTILEQSDSSDEDGAPLDLTPNANDILKRFGVHVENLGGTGGAATSNGVHQTIHNAASTKLWQHVPELPRWHNERVVLIGEAAHAYGLRPVYSAGQALEDAAALAALLLLEVSADQVPEALQFYQEFRTFTYCARWILARGLQLPLSRVRVAEASWMTGIVTGMDWLLGGAGYNHTALLLHGVDCVADVQYPIYSPFAGTSRVQTKTAKMEVTKDNSITYYQGDELTLPTWHGYVDRFAEDALLRGGERVRHAGHRGREDNRDTIRIE</sequence>
<keyword evidence="3" id="KW-0560">Oxidoreductase</keyword>
<accession>A0A177FDC8</accession>
<dbReference type="Proteomes" id="UP000077002">
    <property type="component" value="Unassembled WGS sequence"/>
</dbReference>
<dbReference type="Pfam" id="PF00890">
    <property type="entry name" value="FAD_binding_2"/>
    <property type="match status" value="1"/>
</dbReference>
<feature type="domain" description="FAD-dependent oxidoreductase 2 FAD-binding" evidence="6">
    <location>
        <begin position="33"/>
        <end position="64"/>
    </location>
</feature>
<keyword evidence="2" id="KW-0285">Flavoprotein</keyword>
<evidence type="ECO:0000256" key="3">
    <source>
        <dbReference type="ARBA" id="ARBA00023002"/>
    </source>
</evidence>
<comment type="caution">
    <text evidence="7">The sequence shown here is derived from an EMBL/GenBank/DDBJ whole genome shotgun (WGS) entry which is preliminary data.</text>
</comment>
<evidence type="ECO:0000256" key="2">
    <source>
        <dbReference type="ARBA" id="ARBA00022630"/>
    </source>
</evidence>
<evidence type="ECO:0000256" key="4">
    <source>
        <dbReference type="ARBA" id="ARBA00023033"/>
    </source>
</evidence>
<dbReference type="InterPro" id="IPR050493">
    <property type="entry name" value="FAD-dep_Monooxygenase_BioMet"/>
</dbReference>
<evidence type="ECO:0000259" key="6">
    <source>
        <dbReference type="Pfam" id="PF00890"/>
    </source>
</evidence>
<keyword evidence="8" id="KW-1185">Reference proteome</keyword>